<organism evidence="1 2">
    <name type="scientific">Gymnopilus dilepis</name>
    <dbReference type="NCBI Taxonomy" id="231916"/>
    <lineage>
        <taxon>Eukaryota</taxon>
        <taxon>Fungi</taxon>
        <taxon>Dikarya</taxon>
        <taxon>Basidiomycota</taxon>
        <taxon>Agaricomycotina</taxon>
        <taxon>Agaricomycetes</taxon>
        <taxon>Agaricomycetidae</taxon>
        <taxon>Agaricales</taxon>
        <taxon>Agaricineae</taxon>
        <taxon>Hymenogastraceae</taxon>
        <taxon>Gymnopilus</taxon>
    </lineage>
</organism>
<sequence>MTPRQSKNKYSEGVHKGMKDTTPAVKTASTIERYQAAGHLLKRHLDKQYSAGRIPTPGVERLGTQGLVWVRYPKLTYGLGRAWNQYAGTWVTMILGSSDMNYMGCGYGTSEEYETGIRIGQAMGVRFGAKDNDERRGNGYGTRYTASLVRKGEAEVLSAQPAWLFAFAWSSTPALADIGRPARLYEPWPRLVNGILCVRNHRASFPYGILPPSWVVYQNFSP</sequence>
<dbReference type="EMBL" id="NHYE01003964">
    <property type="protein sequence ID" value="PPQ87023.1"/>
    <property type="molecule type" value="Genomic_DNA"/>
</dbReference>
<evidence type="ECO:0000313" key="2">
    <source>
        <dbReference type="Proteomes" id="UP000284706"/>
    </source>
</evidence>
<evidence type="ECO:0000313" key="1">
    <source>
        <dbReference type="EMBL" id="PPQ87023.1"/>
    </source>
</evidence>
<gene>
    <name evidence="1" type="ORF">CVT26_005141</name>
</gene>
<comment type="caution">
    <text evidence="1">The sequence shown here is derived from an EMBL/GenBank/DDBJ whole genome shotgun (WGS) entry which is preliminary data.</text>
</comment>
<reference evidence="1 2" key="1">
    <citation type="journal article" date="2018" name="Evol. Lett.">
        <title>Horizontal gene cluster transfer increased hallucinogenic mushroom diversity.</title>
        <authorList>
            <person name="Reynolds H.T."/>
            <person name="Vijayakumar V."/>
            <person name="Gluck-Thaler E."/>
            <person name="Korotkin H.B."/>
            <person name="Matheny P.B."/>
            <person name="Slot J.C."/>
        </authorList>
    </citation>
    <scope>NUCLEOTIDE SEQUENCE [LARGE SCALE GENOMIC DNA]</scope>
    <source>
        <strain evidence="1 2">SRW20</strain>
    </source>
</reference>
<accession>A0A409X8A7</accession>
<protein>
    <submittedName>
        <fullName evidence="1">Uncharacterized protein</fullName>
    </submittedName>
</protein>
<dbReference type="AlphaFoldDB" id="A0A409X8A7"/>
<proteinExistence type="predicted"/>
<name>A0A409X8A7_9AGAR</name>
<keyword evidence="2" id="KW-1185">Reference proteome</keyword>
<dbReference type="InParanoid" id="A0A409X8A7"/>
<dbReference type="Proteomes" id="UP000284706">
    <property type="component" value="Unassembled WGS sequence"/>
</dbReference>